<feature type="transmembrane region" description="Helical" evidence="8">
    <location>
        <begin position="228"/>
        <end position="245"/>
    </location>
</feature>
<feature type="domain" description="EAL" evidence="9">
    <location>
        <begin position="459"/>
        <end position="712"/>
    </location>
</feature>
<accession>A0ABW8SEK6</accession>
<evidence type="ECO:0000256" key="3">
    <source>
        <dbReference type="ARBA" id="ARBA00022475"/>
    </source>
</evidence>
<evidence type="ECO:0000256" key="6">
    <source>
        <dbReference type="ARBA" id="ARBA00022989"/>
    </source>
</evidence>
<evidence type="ECO:0000256" key="2">
    <source>
        <dbReference type="ARBA" id="ARBA00022448"/>
    </source>
</evidence>
<reference evidence="11 12" key="1">
    <citation type="submission" date="2024-11" db="EMBL/GenBank/DDBJ databases">
        <authorList>
            <person name="Heng Y.C."/>
            <person name="Lim A.C.H."/>
            <person name="Lee J.K.Y."/>
            <person name="Kittelmann S."/>
        </authorList>
    </citation>
    <scope>NUCLEOTIDE SEQUENCE [LARGE SCALE GENOMIC DNA]</scope>
    <source>
        <strain evidence="11 12">WILCCON 0269</strain>
    </source>
</reference>
<feature type="transmembrane region" description="Helical" evidence="8">
    <location>
        <begin position="33"/>
        <end position="56"/>
    </location>
</feature>
<proteinExistence type="predicted"/>
<feature type="transmembrane region" description="Helical" evidence="8">
    <location>
        <begin position="183"/>
        <end position="207"/>
    </location>
</feature>
<evidence type="ECO:0000259" key="10">
    <source>
        <dbReference type="PROSITE" id="PS51105"/>
    </source>
</evidence>
<keyword evidence="4" id="KW-0762">Sugar transport</keyword>
<evidence type="ECO:0000256" key="7">
    <source>
        <dbReference type="ARBA" id="ARBA00023136"/>
    </source>
</evidence>
<feature type="transmembrane region" description="Helical" evidence="8">
    <location>
        <begin position="289"/>
        <end position="311"/>
    </location>
</feature>
<keyword evidence="3" id="KW-1003">Cell membrane</keyword>
<dbReference type="Proteomes" id="UP001623660">
    <property type="component" value="Unassembled WGS sequence"/>
</dbReference>
<evidence type="ECO:0000313" key="12">
    <source>
        <dbReference type="Proteomes" id="UP001623660"/>
    </source>
</evidence>
<feature type="transmembrane region" description="Helical" evidence="8">
    <location>
        <begin position="101"/>
        <end position="123"/>
    </location>
</feature>
<comment type="subcellular location">
    <subcellularLocation>
        <location evidence="1">Cell membrane</location>
        <topology evidence="1">Multi-pass membrane protein</topology>
    </subcellularLocation>
</comment>
<evidence type="ECO:0000259" key="9">
    <source>
        <dbReference type="PROSITE" id="PS50883"/>
    </source>
</evidence>
<dbReference type="Pfam" id="PF02378">
    <property type="entry name" value="PTS_EIIC"/>
    <property type="match status" value="1"/>
</dbReference>
<dbReference type="Gene3D" id="3.20.20.450">
    <property type="entry name" value="EAL domain"/>
    <property type="match status" value="1"/>
</dbReference>
<keyword evidence="5 8" id="KW-0812">Transmembrane</keyword>
<keyword evidence="6 8" id="KW-1133">Transmembrane helix</keyword>
<keyword evidence="2" id="KW-0813">Transport</keyword>
<gene>
    <name evidence="11" type="ORF">ACJDU8_00865</name>
</gene>
<protein>
    <submittedName>
        <fullName evidence="11">EAL domain-containing protein</fullName>
    </submittedName>
</protein>
<feature type="transmembrane region" description="Helical" evidence="8">
    <location>
        <begin position="400"/>
        <end position="417"/>
    </location>
</feature>
<evidence type="ECO:0000256" key="5">
    <source>
        <dbReference type="ARBA" id="ARBA00022692"/>
    </source>
</evidence>
<dbReference type="Pfam" id="PF00563">
    <property type="entry name" value="EAL"/>
    <property type="match status" value="1"/>
</dbReference>
<feature type="domain" description="PTS EIIC type-3" evidence="10">
    <location>
        <begin position="7"/>
        <end position="413"/>
    </location>
</feature>
<dbReference type="CDD" id="cd01948">
    <property type="entry name" value="EAL"/>
    <property type="match status" value="1"/>
</dbReference>
<dbReference type="PANTHER" id="PTHR33989:SF4">
    <property type="entry name" value="PTS SYSTEM N,N'-DIACETYLCHITOBIOSE-SPECIFIC EIIC COMPONENT"/>
    <property type="match status" value="1"/>
</dbReference>
<sequence>MRNLNKMVNIFSKIDESFKNNPLFISVRRGLTYMIPLLLTGSMALVFLSLPIPAYQSMMRKIFGVQWQNIFWCIRDGTFNILSLSMVLCTSYSYVIEFREIYAHNVSPIIVCSVSLCSFIMILGIGKENFSIENFGVVGIFIAVVVAVISSMLFLKLSSLDFFKIKAFTDGANSAFNYAVTSIYPALITIVVFAILNQVLISIFGIADIQNFIYNSFSGIFFRIKSPFWNGILFIFLIHVFWFLGMHGSNILEPVAQSIFVPALAVNQTLINSGQAPTEIFTKTFFDTFVLMGGCGTILCLIGAILITGKYKNQRRLAKLSIIPVIFNINELVVFGIPIVLNPVYIIPFLCIPIILTMSSYLAMYSGLVPYTVNLVEWTTPIFLSGYISTNSIRGSMLQLFNLILGILCYIPFVKLSENVSCISMKNNLKKVYDMFKKGEEQGKVYTFLTRHDEIGNISRFLTADLEHDLENDKVMLFYQPQIDYEGNVFGAEALLRWKHDVYGYIYAPLIVALALEAQFVDKLGYWILDKACGDLREMNKLGLENITISVNMSAVQLQNECFIRKLEEIIKKHGIRPNKLEIEITEQIALESSKEIINRIISIKKLGVKLAMDDLGMGHSSLMYLKEYEFDTVKLDGSLVREILYNNNCCNIIESIIFLGKLLNYSVIAEYVEEEEQISVLHELGCNRYQGHLYSKALPYNNLIQYILSKDTNKSQV</sequence>
<evidence type="ECO:0000313" key="11">
    <source>
        <dbReference type="EMBL" id="MFL0194147.1"/>
    </source>
</evidence>
<dbReference type="PROSITE" id="PS51105">
    <property type="entry name" value="PTS_EIIC_TYPE_3"/>
    <property type="match status" value="1"/>
</dbReference>
<dbReference type="PROSITE" id="PS50883">
    <property type="entry name" value="EAL"/>
    <property type="match status" value="1"/>
</dbReference>
<dbReference type="InterPro" id="IPR004501">
    <property type="entry name" value="PTS_EIIC_3"/>
</dbReference>
<dbReference type="SUPFAM" id="SSF141868">
    <property type="entry name" value="EAL domain-like"/>
    <property type="match status" value="1"/>
</dbReference>
<dbReference type="InterPro" id="IPR001633">
    <property type="entry name" value="EAL_dom"/>
</dbReference>
<organism evidence="11 12">
    <name type="scientific">Candidatus Clostridium eludens</name>
    <dbReference type="NCBI Taxonomy" id="3381663"/>
    <lineage>
        <taxon>Bacteria</taxon>
        <taxon>Bacillati</taxon>
        <taxon>Bacillota</taxon>
        <taxon>Clostridia</taxon>
        <taxon>Eubacteriales</taxon>
        <taxon>Clostridiaceae</taxon>
        <taxon>Clostridium</taxon>
    </lineage>
</organism>
<name>A0ABW8SEK6_9CLOT</name>
<evidence type="ECO:0000256" key="4">
    <source>
        <dbReference type="ARBA" id="ARBA00022597"/>
    </source>
</evidence>
<evidence type="ECO:0000256" key="8">
    <source>
        <dbReference type="SAM" id="Phobius"/>
    </source>
</evidence>
<feature type="transmembrane region" description="Helical" evidence="8">
    <location>
        <begin position="135"/>
        <end position="155"/>
    </location>
</feature>
<dbReference type="RefSeq" id="WP_406790266.1">
    <property type="nucleotide sequence ID" value="NZ_JBJHZX010000001.1"/>
</dbReference>
<dbReference type="PANTHER" id="PTHR33989">
    <property type="match status" value="1"/>
</dbReference>
<dbReference type="EMBL" id="JBJHZX010000001">
    <property type="protein sequence ID" value="MFL0194147.1"/>
    <property type="molecule type" value="Genomic_DNA"/>
</dbReference>
<feature type="transmembrane region" description="Helical" evidence="8">
    <location>
        <begin position="77"/>
        <end position="95"/>
    </location>
</feature>
<keyword evidence="12" id="KW-1185">Reference proteome</keyword>
<dbReference type="InterPro" id="IPR003352">
    <property type="entry name" value="PTS_EIIC"/>
</dbReference>
<evidence type="ECO:0000256" key="1">
    <source>
        <dbReference type="ARBA" id="ARBA00004651"/>
    </source>
</evidence>
<dbReference type="InterPro" id="IPR051088">
    <property type="entry name" value="PTS_Sugar-EIIC/EIIB"/>
</dbReference>
<dbReference type="SMART" id="SM00052">
    <property type="entry name" value="EAL"/>
    <property type="match status" value="1"/>
</dbReference>
<dbReference type="InterPro" id="IPR035919">
    <property type="entry name" value="EAL_sf"/>
</dbReference>
<keyword evidence="7 8" id="KW-0472">Membrane</keyword>
<comment type="caution">
    <text evidence="11">The sequence shown here is derived from an EMBL/GenBank/DDBJ whole genome shotgun (WGS) entry which is preliminary data.</text>
</comment>